<name>A0A1I1Q7C6_9GAMM</name>
<dbReference type="InterPro" id="IPR050204">
    <property type="entry name" value="AraC_XylS_family_regulators"/>
</dbReference>
<dbReference type="GO" id="GO:0043565">
    <property type="term" value="F:sequence-specific DNA binding"/>
    <property type="evidence" value="ECO:0007669"/>
    <property type="project" value="InterPro"/>
</dbReference>
<evidence type="ECO:0000256" key="1">
    <source>
        <dbReference type="ARBA" id="ARBA00023015"/>
    </source>
</evidence>
<gene>
    <name evidence="5" type="ORF">SAMN02745724_03678</name>
</gene>
<evidence type="ECO:0000259" key="4">
    <source>
        <dbReference type="PROSITE" id="PS01124"/>
    </source>
</evidence>
<reference evidence="5 6" key="1">
    <citation type="submission" date="2016-10" db="EMBL/GenBank/DDBJ databases">
        <authorList>
            <person name="de Groot N.N."/>
        </authorList>
    </citation>
    <scope>NUCLEOTIDE SEQUENCE [LARGE SCALE GENOMIC DNA]</scope>
    <source>
        <strain evidence="5 6">DSM 6059</strain>
    </source>
</reference>
<feature type="domain" description="HTH araC/xylS-type" evidence="4">
    <location>
        <begin position="188"/>
        <end position="286"/>
    </location>
</feature>
<evidence type="ECO:0000256" key="3">
    <source>
        <dbReference type="ARBA" id="ARBA00023163"/>
    </source>
</evidence>
<keyword evidence="3" id="KW-0804">Transcription</keyword>
<dbReference type="InterPro" id="IPR018060">
    <property type="entry name" value="HTH_AraC"/>
</dbReference>
<protein>
    <submittedName>
        <fullName evidence="5">Transcriptional regulator, AraC family</fullName>
    </submittedName>
</protein>
<dbReference type="Proteomes" id="UP000198862">
    <property type="component" value="Unassembled WGS sequence"/>
</dbReference>
<dbReference type="STRING" id="1123010.SAMN02745724_03678"/>
<dbReference type="PANTHER" id="PTHR46796">
    <property type="entry name" value="HTH-TYPE TRANSCRIPTIONAL ACTIVATOR RHAS-RELATED"/>
    <property type="match status" value="1"/>
</dbReference>
<keyword evidence="6" id="KW-1185">Reference proteome</keyword>
<dbReference type="AlphaFoldDB" id="A0A1I1Q7C6"/>
<accession>A0A1I1Q7C6</accession>
<dbReference type="SUPFAM" id="SSF46689">
    <property type="entry name" value="Homeodomain-like"/>
    <property type="match status" value="2"/>
</dbReference>
<dbReference type="Gene3D" id="1.10.10.60">
    <property type="entry name" value="Homeodomain-like"/>
    <property type="match status" value="2"/>
</dbReference>
<keyword evidence="1" id="KW-0805">Transcription regulation</keyword>
<dbReference type="GO" id="GO:0003700">
    <property type="term" value="F:DNA-binding transcription factor activity"/>
    <property type="evidence" value="ECO:0007669"/>
    <property type="project" value="InterPro"/>
</dbReference>
<evidence type="ECO:0000313" key="5">
    <source>
        <dbReference type="EMBL" id="SFD15113.1"/>
    </source>
</evidence>
<evidence type="ECO:0000256" key="2">
    <source>
        <dbReference type="ARBA" id="ARBA00023125"/>
    </source>
</evidence>
<evidence type="ECO:0000313" key="6">
    <source>
        <dbReference type="Proteomes" id="UP000198862"/>
    </source>
</evidence>
<dbReference type="SMART" id="SM00342">
    <property type="entry name" value="HTH_ARAC"/>
    <property type="match status" value="1"/>
</dbReference>
<dbReference type="OrthoDB" id="5622169at2"/>
<dbReference type="PANTHER" id="PTHR46796:SF6">
    <property type="entry name" value="ARAC SUBFAMILY"/>
    <property type="match status" value="1"/>
</dbReference>
<keyword evidence="2" id="KW-0238">DNA-binding</keyword>
<sequence length="287" mass="33276">MSKFIKKPISFELSKKTCVRHKSLTQGLTWAHYQNEHEHLTYENNKQHTLSMYLSGGHGTFRTDINANKGAPGRFCLMPKGCESEWQVGETQQFMHLYFDDTYIKRLALRVFDIDPRTIQLPELTFTQDLGLEALFRHNMATANWHTSDSQLAIEQVTDTILISMLQNMSNTKIKSPLKGGLSPKICDLICDFMHANYQRQIYLSELADLAQLSEFHFCRMFKESMAQTPQEYLTSVRIDHVKYELAHSRLNLADISLKVGFSNQSHMGRYFKKLIGISPREFRKQL</sequence>
<dbReference type="EMBL" id="FOLO01000036">
    <property type="protein sequence ID" value="SFD15113.1"/>
    <property type="molecule type" value="Genomic_DNA"/>
</dbReference>
<organism evidence="5 6">
    <name type="scientific">Pseudoalteromonas denitrificans DSM 6059</name>
    <dbReference type="NCBI Taxonomy" id="1123010"/>
    <lineage>
        <taxon>Bacteria</taxon>
        <taxon>Pseudomonadati</taxon>
        <taxon>Pseudomonadota</taxon>
        <taxon>Gammaproteobacteria</taxon>
        <taxon>Alteromonadales</taxon>
        <taxon>Pseudoalteromonadaceae</taxon>
        <taxon>Pseudoalteromonas</taxon>
    </lineage>
</organism>
<dbReference type="PROSITE" id="PS01124">
    <property type="entry name" value="HTH_ARAC_FAMILY_2"/>
    <property type="match status" value="1"/>
</dbReference>
<dbReference type="Pfam" id="PF12833">
    <property type="entry name" value="HTH_18"/>
    <property type="match status" value="1"/>
</dbReference>
<dbReference type="RefSeq" id="WP_091987946.1">
    <property type="nucleotide sequence ID" value="NZ_FOLO01000036.1"/>
</dbReference>
<proteinExistence type="predicted"/>
<dbReference type="InterPro" id="IPR009057">
    <property type="entry name" value="Homeodomain-like_sf"/>
</dbReference>